<dbReference type="STRING" id="72664.V4LN46"/>
<gene>
    <name evidence="1" type="ORF">EUTSA_v10015401mg</name>
</gene>
<name>V4LN46_EUTSA</name>
<dbReference type="KEGG" id="eus:EUTSA_v10015401mg"/>
<protein>
    <submittedName>
        <fullName evidence="1">Uncharacterized protein</fullName>
    </submittedName>
</protein>
<organism evidence="1 2">
    <name type="scientific">Eutrema salsugineum</name>
    <name type="common">Saltwater cress</name>
    <name type="synonym">Sisymbrium salsugineum</name>
    <dbReference type="NCBI Taxonomy" id="72664"/>
    <lineage>
        <taxon>Eukaryota</taxon>
        <taxon>Viridiplantae</taxon>
        <taxon>Streptophyta</taxon>
        <taxon>Embryophyta</taxon>
        <taxon>Tracheophyta</taxon>
        <taxon>Spermatophyta</taxon>
        <taxon>Magnoliopsida</taxon>
        <taxon>eudicotyledons</taxon>
        <taxon>Gunneridae</taxon>
        <taxon>Pentapetalae</taxon>
        <taxon>rosids</taxon>
        <taxon>malvids</taxon>
        <taxon>Brassicales</taxon>
        <taxon>Brassicaceae</taxon>
        <taxon>Eutremeae</taxon>
        <taxon>Eutrema</taxon>
    </lineage>
</organism>
<dbReference type="AlphaFoldDB" id="V4LN46"/>
<sequence>MVLLYATNYKDVQTVVNILGRKFEIRVTEESLMDRLTTNTHEACLSFHANCSVRICQIHKESHILCLIDGADHEFTSHHHQLASIVFLFFKLDPKKADDSGDISTSN</sequence>
<keyword evidence="2" id="KW-1185">Reference proteome</keyword>
<accession>V4LN46</accession>
<dbReference type="EMBL" id="KI517464">
    <property type="protein sequence ID" value="ESQ41263.1"/>
    <property type="molecule type" value="Genomic_DNA"/>
</dbReference>
<dbReference type="Gramene" id="ESQ41263">
    <property type="protein sequence ID" value="ESQ41263"/>
    <property type="gene ID" value="EUTSA_v10015401mg"/>
</dbReference>
<dbReference type="eggNOG" id="KOG4667">
    <property type="taxonomic scope" value="Eukaryota"/>
</dbReference>
<evidence type="ECO:0000313" key="2">
    <source>
        <dbReference type="Proteomes" id="UP000030689"/>
    </source>
</evidence>
<evidence type="ECO:0000313" key="1">
    <source>
        <dbReference type="EMBL" id="ESQ41263.1"/>
    </source>
</evidence>
<dbReference type="Proteomes" id="UP000030689">
    <property type="component" value="Unassembled WGS sequence"/>
</dbReference>
<proteinExistence type="predicted"/>
<reference evidence="1 2" key="1">
    <citation type="journal article" date="2013" name="Front. Plant Sci.">
        <title>The Reference Genome of the Halophytic Plant Eutrema salsugineum.</title>
        <authorList>
            <person name="Yang R."/>
            <person name="Jarvis D.E."/>
            <person name="Chen H."/>
            <person name="Beilstein M.A."/>
            <person name="Grimwood J."/>
            <person name="Jenkins J."/>
            <person name="Shu S."/>
            <person name="Prochnik S."/>
            <person name="Xin M."/>
            <person name="Ma C."/>
            <person name="Schmutz J."/>
            <person name="Wing R.A."/>
            <person name="Mitchell-Olds T."/>
            <person name="Schumaker K.S."/>
            <person name="Wang X."/>
        </authorList>
    </citation>
    <scope>NUCLEOTIDE SEQUENCE [LARGE SCALE GENOMIC DNA]</scope>
</reference>